<organism evidence="2 3">
    <name type="scientific">Neisseria montereyensis</name>
    <dbReference type="NCBI Taxonomy" id="2973938"/>
    <lineage>
        <taxon>Bacteria</taxon>
        <taxon>Pseudomonadati</taxon>
        <taxon>Pseudomonadota</taxon>
        <taxon>Betaproteobacteria</taxon>
        <taxon>Neisseriales</taxon>
        <taxon>Neisseriaceae</taxon>
        <taxon>Neisseria</taxon>
    </lineage>
</organism>
<keyword evidence="1" id="KW-0472">Membrane</keyword>
<sequence>MPHSFPIFSTYSETFLTIMALNGFCHILSGMVIFMFSDGLHMNNRPSENNLLAAALTPFL</sequence>
<name>A0ABT2FCG9_9NEIS</name>
<evidence type="ECO:0000256" key="1">
    <source>
        <dbReference type="SAM" id="Phobius"/>
    </source>
</evidence>
<evidence type="ECO:0000313" key="3">
    <source>
        <dbReference type="Proteomes" id="UP001166947"/>
    </source>
</evidence>
<reference evidence="2" key="1">
    <citation type="submission" date="2022-08" db="EMBL/GenBank/DDBJ databases">
        <authorList>
            <person name="Volokhov D.V."/>
            <person name="Furtak V.A."/>
            <person name="Zagorodnyaya T.A."/>
        </authorList>
    </citation>
    <scope>NUCLEOTIDE SEQUENCE</scope>
    <source>
        <strain evidence="2">CSL10203-ORH2</strain>
    </source>
</reference>
<keyword evidence="1" id="KW-1133">Transmembrane helix</keyword>
<evidence type="ECO:0000313" key="2">
    <source>
        <dbReference type="EMBL" id="MCS4533641.1"/>
    </source>
</evidence>
<gene>
    <name evidence="2" type="ORF">NXS09_04920</name>
</gene>
<dbReference type="EMBL" id="JANUXW010000003">
    <property type="protein sequence ID" value="MCS4533641.1"/>
    <property type="molecule type" value="Genomic_DNA"/>
</dbReference>
<proteinExistence type="predicted"/>
<dbReference type="Proteomes" id="UP001166947">
    <property type="component" value="Unassembled WGS sequence"/>
</dbReference>
<keyword evidence="3" id="KW-1185">Reference proteome</keyword>
<dbReference type="RefSeq" id="WP_259291449.1">
    <property type="nucleotide sequence ID" value="NZ_JANUXW010000003.1"/>
</dbReference>
<reference evidence="2" key="2">
    <citation type="journal article" date="2023" name="Curr. Microbiol.">
        <title>Neisseria montereyensis sp. nov., Isolated from Oropharynx of California Sea Lion (Zalophus californianus): Genomic, Phylogenetic, and Phenotypic Study.</title>
        <authorList>
            <person name="Volokhov D.V."/>
            <person name="Zagorodnyaya T.A."/>
            <person name="Furtak V.A."/>
            <person name="Nattanmai G."/>
            <person name="Randall L."/>
            <person name="Jose S."/>
            <person name="Gao Y."/>
            <person name="Gulland F.M."/>
            <person name="Eisenberg T."/>
            <person name="Delmonte P."/>
            <person name="Blom J."/>
            <person name="Mitchell K.K."/>
        </authorList>
    </citation>
    <scope>NUCLEOTIDE SEQUENCE</scope>
    <source>
        <strain evidence="2">CSL10203-ORH2</strain>
    </source>
</reference>
<accession>A0ABT2FCG9</accession>
<keyword evidence="1" id="KW-0812">Transmembrane</keyword>
<protein>
    <submittedName>
        <fullName evidence="2">Uncharacterized protein</fullName>
    </submittedName>
</protein>
<comment type="caution">
    <text evidence="2">The sequence shown here is derived from an EMBL/GenBank/DDBJ whole genome shotgun (WGS) entry which is preliminary data.</text>
</comment>
<feature type="transmembrane region" description="Helical" evidence="1">
    <location>
        <begin position="15"/>
        <end position="36"/>
    </location>
</feature>